<sequence length="58" mass="6722">MIGEEEEEWCLSNDSCLSGSTEVLVEWSRRVWLSPLEESTIQEQADLCDLQDTFSLRQ</sequence>
<evidence type="ECO:0000313" key="2">
    <source>
        <dbReference type="Proteomes" id="UP000234681"/>
    </source>
</evidence>
<gene>
    <name evidence="1" type="ORF">rCG_57332</name>
</gene>
<proteinExistence type="predicted"/>
<reference evidence="2" key="1">
    <citation type="submission" date="2005-09" db="EMBL/GenBank/DDBJ databases">
        <authorList>
            <person name="Mural R.J."/>
            <person name="Li P.W."/>
            <person name="Adams M.D."/>
            <person name="Amanatides P.G."/>
            <person name="Baden-Tillson H."/>
            <person name="Barnstead M."/>
            <person name="Chin S.H."/>
            <person name="Dew I."/>
            <person name="Evans C.A."/>
            <person name="Ferriera S."/>
            <person name="Flanigan M."/>
            <person name="Fosler C."/>
            <person name="Glodek A."/>
            <person name="Gu Z."/>
            <person name="Holt R.A."/>
            <person name="Jennings D."/>
            <person name="Kraft C.L."/>
            <person name="Lu F."/>
            <person name="Nguyen T."/>
            <person name="Nusskern D.R."/>
            <person name="Pfannkoch C.M."/>
            <person name="Sitter C."/>
            <person name="Sutton G.G."/>
            <person name="Venter J.C."/>
            <person name="Wang Z."/>
            <person name="Woodage T."/>
            <person name="Zheng X.H."/>
            <person name="Zhong F."/>
        </authorList>
    </citation>
    <scope>NUCLEOTIDE SEQUENCE [LARGE SCALE GENOMIC DNA]</scope>
    <source>
        <strain>BN</strain>
        <strain evidence="2">Sprague-Dawley</strain>
    </source>
</reference>
<organism evidence="1 2">
    <name type="scientific">Rattus norvegicus</name>
    <name type="common">Rat</name>
    <dbReference type="NCBI Taxonomy" id="10116"/>
    <lineage>
        <taxon>Eukaryota</taxon>
        <taxon>Metazoa</taxon>
        <taxon>Chordata</taxon>
        <taxon>Craniata</taxon>
        <taxon>Vertebrata</taxon>
        <taxon>Euteleostomi</taxon>
        <taxon>Mammalia</taxon>
        <taxon>Eutheria</taxon>
        <taxon>Euarchontoglires</taxon>
        <taxon>Glires</taxon>
        <taxon>Rodentia</taxon>
        <taxon>Myomorpha</taxon>
        <taxon>Muroidea</taxon>
        <taxon>Muridae</taxon>
        <taxon>Murinae</taxon>
        <taxon>Rattus</taxon>
    </lineage>
</organism>
<dbReference type="Proteomes" id="UP000234681">
    <property type="component" value="Chromosome 1"/>
</dbReference>
<dbReference type="EMBL" id="CH473994">
    <property type="protein sequence ID" value="EDL93741.1"/>
    <property type="molecule type" value="Genomic_DNA"/>
</dbReference>
<dbReference type="AlphaFoldDB" id="A6JP68"/>
<accession>A6JP68</accession>
<protein>
    <submittedName>
        <fullName evidence="1">RCG57332</fullName>
    </submittedName>
</protein>
<name>A6JP68_RAT</name>
<evidence type="ECO:0000313" key="1">
    <source>
        <dbReference type="EMBL" id="EDL93741.1"/>
    </source>
</evidence>